<dbReference type="SFLD" id="SFLDG01150">
    <property type="entry name" value="Main.1:_Beta-like"/>
    <property type="match status" value="1"/>
</dbReference>
<dbReference type="SUPFAM" id="SSF52833">
    <property type="entry name" value="Thioredoxin-like"/>
    <property type="match status" value="1"/>
</dbReference>
<protein>
    <submittedName>
        <fullName evidence="4">Glutathione S-transferase</fullName>
    </submittedName>
</protein>
<dbReference type="Pfam" id="PF00043">
    <property type="entry name" value="GST_C"/>
    <property type="match status" value="1"/>
</dbReference>
<dbReference type="InterPro" id="IPR004046">
    <property type="entry name" value="GST_C"/>
</dbReference>
<sequence length="222" mass="25177">MNHQYTLYYAPGTASLAVHWILIEANLPFQAIPVDLAAGAQHTAAYRQLNPTGRVPTLVIDGEPRCESTALLMLLAERHLDRGLMPAINAPERGMWLETMIYLANTLLPAMRDWFYADTDGLADGAAAVRDLARRRIESAWDRLNAQLEAPEHEAKEHYLVGTKLTTADFLAVMLMRWARDMPRPATSWQYLELYVQRLTRLESFREVCRREGLVGWPSVGE</sequence>
<dbReference type="InterPro" id="IPR040079">
    <property type="entry name" value="Glutathione_S-Trfase"/>
</dbReference>
<dbReference type="Gene3D" id="1.20.1050.10">
    <property type="match status" value="1"/>
</dbReference>
<dbReference type="Proteomes" id="UP000246702">
    <property type="component" value="Unassembled WGS sequence"/>
</dbReference>
<dbReference type="SFLD" id="SFLDG00358">
    <property type="entry name" value="Main_(cytGST)"/>
    <property type="match status" value="1"/>
</dbReference>
<evidence type="ECO:0000259" key="3">
    <source>
        <dbReference type="PROSITE" id="PS50405"/>
    </source>
</evidence>
<dbReference type="Gene3D" id="3.40.30.10">
    <property type="entry name" value="Glutaredoxin"/>
    <property type="match status" value="1"/>
</dbReference>
<dbReference type="PANTHER" id="PTHR44051">
    <property type="entry name" value="GLUTATHIONE S-TRANSFERASE-RELATED"/>
    <property type="match status" value="1"/>
</dbReference>
<dbReference type="InterPro" id="IPR010987">
    <property type="entry name" value="Glutathione-S-Trfase_C-like"/>
</dbReference>
<dbReference type="STRING" id="1450535.A0A317XGL1"/>
<dbReference type="PROSITE" id="PS50405">
    <property type="entry name" value="GST_CTER"/>
    <property type="match status" value="1"/>
</dbReference>
<dbReference type="RefSeq" id="XP_025472831.1">
    <property type="nucleotide sequence ID" value="XM_025614874.1"/>
</dbReference>
<dbReference type="GeneID" id="37117017"/>
<proteinExistence type="inferred from homology"/>
<feature type="domain" description="GST C-terminal" evidence="3">
    <location>
        <begin position="89"/>
        <end position="219"/>
    </location>
</feature>
<dbReference type="SFLD" id="SFLDS00019">
    <property type="entry name" value="Glutathione_Transferase_(cytos"/>
    <property type="match status" value="1"/>
</dbReference>
<feature type="domain" description="GST N-terminal" evidence="2">
    <location>
        <begin position="2"/>
        <end position="83"/>
    </location>
</feature>
<evidence type="ECO:0000313" key="5">
    <source>
        <dbReference type="Proteomes" id="UP000246702"/>
    </source>
</evidence>
<dbReference type="EMBL" id="MSFK01000002">
    <property type="protein sequence ID" value="PWY96070.1"/>
    <property type="molecule type" value="Genomic_DNA"/>
</dbReference>
<dbReference type="CDD" id="cd03188">
    <property type="entry name" value="GST_C_Beta"/>
    <property type="match status" value="1"/>
</dbReference>
<keyword evidence="4" id="KW-0808">Transferase</keyword>
<dbReference type="AlphaFoldDB" id="A0A317XGL1"/>
<dbReference type="PROSITE" id="PS50404">
    <property type="entry name" value="GST_NTER"/>
    <property type="match status" value="1"/>
</dbReference>
<comment type="similarity">
    <text evidence="1">Belongs to the GST superfamily.</text>
</comment>
<dbReference type="SUPFAM" id="SSF47616">
    <property type="entry name" value="GST C-terminal domain-like"/>
    <property type="match status" value="1"/>
</dbReference>
<evidence type="ECO:0000259" key="2">
    <source>
        <dbReference type="PROSITE" id="PS50404"/>
    </source>
</evidence>
<gene>
    <name evidence="4" type="ORF">BO94DRAFT_571527</name>
</gene>
<reference evidence="4 5" key="1">
    <citation type="submission" date="2016-12" db="EMBL/GenBank/DDBJ databases">
        <title>The genomes of Aspergillus section Nigri reveals drivers in fungal speciation.</title>
        <authorList>
            <consortium name="DOE Joint Genome Institute"/>
            <person name="Vesth T.C."/>
            <person name="Nybo J."/>
            <person name="Theobald S."/>
            <person name="Brandl J."/>
            <person name="Frisvad J.C."/>
            <person name="Nielsen K.F."/>
            <person name="Lyhne E.K."/>
            <person name="Kogle M.E."/>
            <person name="Kuo A."/>
            <person name="Riley R."/>
            <person name="Clum A."/>
            <person name="Nolan M."/>
            <person name="Lipzen A."/>
            <person name="Salamov A."/>
            <person name="Henrissat B."/>
            <person name="Wiebenga A."/>
            <person name="De Vries R.P."/>
            <person name="Grigoriev I.V."/>
            <person name="Mortensen U.H."/>
            <person name="Andersen M.R."/>
            <person name="Baker S.E."/>
        </authorList>
    </citation>
    <scope>NUCLEOTIDE SEQUENCE [LARGE SCALE GENOMIC DNA]</scope>
    <source>
        <strain evidence="4 5">CBS 115572</strain>
    </source>
</reference>
<dbReference type="CDD" id="cd03057">
    <property type="entry name" value="GST_N_Beta"/>
    <property type="match status" value="1"/>
</dbReference>
<dbReference type="InterPro" id="IPR004045">
    <property type="entry name" value="Glutathione_S-Trfase_N"/>
</dbReference>
<name>A0A317XGL1_9EURO</name>
<dbReference type="OrthoDB" id="2309723at2759"/>
<evidence type="ECO:0000256" key="1">
    <source>
        <dbReference type="ARBA" id="ARBA00007409"/>
    </source>
</evidence>
<organism evidence="4 5">
    <name type="scientific">Aspergillus sclerotioniger CBS 115572</name>
    <dbReference type="NCBI Taxonomy" id="1450535"/>
    <lineage>
        <taxon>Eukaryota</taxon>
        <taxon>Fungi</taxon>
        <taxon>Dikarya</taxon>
        <taxon>Ascomycota</taxon>
        <taxon>Pezizomycotina</taxon>
        <taxon>Eurotiomycetes</taxon>
        <taxon>Eurotiomycetidae</taxon>
        <taxon>Eurotiales</taxon>
        <taxon>Aspergillaceae</taxon>
        <taxon>Aspergillus</taxon>
        <taxon>Aspergillus subgen. Circumdati</taxon>
    </lineage>
</organism>
<dbReference type="Pfam" id="PF13409">
    <property type="entry name" value="GST_N_2"/>
    <property type="match status" value="1"/>
</dbReference>
<dbReference type="InterPro" id="IPR036249">
    <property type="entry name" value="Thioredoxin-like_sf"/>
</dbReference>
<keyword evidence="5" id="KW-1185">Reference proteome</keyword>
<accession>A0A317XGL1</accession>
<dbReference type="GO" id="GO:0016740">
    <property type="term" value="F:transferase activity"/>
    <property type="evidence" value="ECO:0007669"/>
    <property type="project" value="UniProtKB-KW"/>
</dbReference>
<dbReference type="PANTHER" id="PTHR44051:SF21">
    <property type="entry name" value="GLUTATHIONE S-TRANSFERASE FAMILY PROTEIN"/>
    <property type="match status" value="1"/>
</dbReference>
<evidence type="ECO:0000313" key="4">
    <source>
        <dbReference type="EMBL" id="PWY96070.1"/>
    </source>
</evidence>
<dbReference type="InterPro" id="IPR036282">
    <property type="entry name" value="Glutathione-S-Trfase_C_sf"/>
</dbReference>
<comment type="caution">
    <text evidence="4">The sequence shown here is derived from an EMBL/GenBank/DDBJ whole genome shotgun (WGS) entry which is preliminary data.</text>
</comment>